<dbReference type="GO" id="GO:0006508">
    <property type="term" value="P:proteolysis"/>
    <property type="evidence" value="ECO:0007669"/>
    <property type="project" value="UniProtKB-KW"/>
</dbReference>
<evidence type="ECO:0000256" key="5">
    <source>
        <dbReference type="SAM" id="MobiDB-lite"/>
    </source>
</evidence>
<organism evidence="6 7">
    <name type="scientific">Streptomyces smyrnaeus</name>
    <dbReference type="NCBI Taxonomy" id="1387713"/>
    <lineage>
        <taxon>Bacteria</taxon>
        <taxon>Bacillati</taxon>
        <taxon>Actinomycetota</taxon>
        <taxon>Actinomycetes</taxon>
        <taxon>Kitasatosporales</taxon>
        <taxon>Streptomycetaceae</taxon>
        <taxon>Streptomyces</taxon>
    </lineage>
</organism>
<evidence type="ECO:0000256" key="4">
    <source>
        <dbReference type="ARBA" id="ARBA00022801"/>
    </source>
</evidence>
<dbReference type="GeneID" id="96257284"/>
<dbReference type="Gene3D" id="3.40.50.1450">
    <property type="entry name" value="HybD-like"/>
    <property type="match status" value="1"/>
</dbReference>
<keyword evidence="3" id="KW-0064">Aspartyl protease</keyword>
<dbReference type="SUPFAM" id="SSF53163">
    <property type="entry name" value="HybD-like"/>
    <property type="match status" value="1"/>
</dbReference>
<protein>
    <submittedName>
        <fullName evidence="6">Hydrogenase maturation protease</fullName>
    </submittedName>
</protein>
<keyword evidence="4" id="KW-0378">Hydrolase</keyword>
<dbReference type="NCBIfam" id="TIGR00072">
    <property type="entry name" value="hydrog_prot"/>
    <property type="match status" value="1"/>
</dbReference>
<dbReference type="CDD" id="cd06068">
    <property type="entry name" value="H2MP_like-1"/>
    <property type="match status" value="1"/>
</dbReference>
<evidence type="ECO:0000313" key="6">
    <source>
        <dbReference type="EMBL" id="MBO8197016.1"/>
    </source>
</evidence>
<dbReference type="InterPro" id="IPR023430">
    <property type="entry name" value="Pept_HybD-like_dom_sf"/>
</dbReference>
<sequence>MTASPSPEPAGRVLVAGIGNIFLGDDGFGVEVVQQLARHPLPEHAQALDIGVRGVHLAYQVLDGCDTLIMVDAVQRGGAPGTVRLIEVSEQDRAAPEGVPVVDGHHMSPQAVLALLETLREGMGGSAPGRVFVVGCEPAELAEGIGLSPPVAAAVDEAVELVLRLLADAPAHPSPEEAADAAPDGAAERRTAARDSGVAAKGRPSAPL</sequence>
<dbReference type="RefSeq" id="WP_209208871.1">
    <property type="nucleotide sequence ID" value="NZ_JAFFZM010000001.1"/>
</dbReference>
<dbReference type="Pfam" id="PF01750">
    <property type="entry name" value="HycI"/>
    <property type="match status" value="1"/>
</dbReference>
<proteinExistence type="inferred from homology"/>
<dbReference type="Proteomes" id="UP000721954">
    <property type="component" value="Unassembled WGS sequence"/>
</dbReference>
<dbReference type="PANTHER" id="PTHR30302">
    <property type="entry name" value="HYDROGENASE 1 MATURATION PROTEASE"/>
    <property type="match status" value="1"/>
</dbReference>
<dbReference type="PANTHER" id="PTHR30302:SF1">
    <property type="entry name" value="HYDROGENASE 2 MATURATION PROTEASE"/>
    <property type="match status" value="1"/>
</dbReference>
<accession>A0ABS3XPL5</accession>
<name>A0ABS3XPL5_9ACTN</name>
<dbReference type="InterPro" id="IPR000671">
    <property type="entry name" value="Peptidase_A31"/>
</dbReference>
<reference evidence="6 7" key="1">
    <citation type="submission" date="2021-02" db="EMBL/GenBank/DDBJ databases">
        <title>Streptomyces spirodelae sp. nov., isolated from duckweed.</title>
        <authorList>
            <person name="Saimee Y."/>
            <person name="Duangmal K."/>
        </authorList>
    </citation>
    <scope>NUCLEOTIDE SEQUENCE [LARGE SCALE GENOMIC DNA]</scope>
    <source>
        <strain evidence="6 7">DSM 42105</strain>
    </source>
</reference>
<dbReference type="EMBL" id="JAFFZM010000001">
    <property type="protein sequence ID" value="MBO8197016.1"/>
    <property type="molecule type" value="Genomic_DNA"/>
</dbReference>
<comment type="caution">
    <text evidence="6">The sequence shown here is derived from an EMBL/GenBank/DDBJ whole genome shotgun (WGS) entry which is preliminary data.</text>
</comment>
<evidence type="ECO:0000256" key="3">
    <source>
        <dbReference type="ARBA" id="ARBA00022750"/>
    </source>
</evidence>
<evidence type="ECO:0000313" key="7">
    <source>
        <dbReference type="Proteomes" id="UP000721954"/>
    </source>
</evidence>
<dbReference type="PRINTS" id="PR00446">
    <property type="entry name" value="HYDRGNUPTAKE"/>
</dbReference>
<keyword evidence="2 6" id="KW-0645">Protease</keyword>
<dbReference type="GO" id="GO:0008233">
    <property type="term" value="F:peptidase activity"/>
    <property type="evidence" value="ECO:0007669"/>
    <property type="project" value="UniProtKB-KW"/>
</dbReference>
<evidence type="ECO:0000256" key="1">
    <source>
        <dbReference type="ARBA" id="ARBA00006814"/>
    </source>
</evidence>
<gene>
    <name evidence="6" type="ORF">JW613_01620</name>
</gene>
<feature type="region of interest" description="Disordered" evidence="5">
    <location>
        <begin position="170"/>
        <end position="208"/>
    </location>
</feature>
<keyword evidence="7" id="KW-1185">Reference proteome</keyword>
<comment type="similarity">
    <text evidence="1">Belongs to the peptidase A31 family.</text>
</comment>
<evidence type="ECO:0000256" key="2">
    <source>
        <dbReference type="ARBA" id="ARBA00022670"/>
    </source>
</evidence>